<proteinExistence type="predicted"/>
<dbReference type="RefSeq" id="WP_132698736.1">
    <property type="nucleotide sequence ID" value="NZ_SLZR01000001.1"/>
</dbReference>
<dbReference type="SUPFAM" id="SSF48452">
    <property type="entry name" value="TPR-like"/>
    <property type="match status" value="1"/>
</dbReference>
<dbReference type="InterPro" id="IPR011990">
    <property type="entry name" value="TPR-like_helical_dom_sf"/>
</dbReference>
<organism evidence="2 3">
    <name type="scientific">Reinekea marinisedimentorum</name>
    <dbReference type="NCBI Taxonomy" id="230495"/>
    <lineage>
        <taxon>Bacteria</taxon>
        <taxon>Pseudomonadati</taxon>
        <taxon>Pseudomonadota</taxon>
        <taxon>Gammaproteobacteria</taxon>
        <taxon>Oceanospirillales</taxon>
        <taxon>Saccharospirillaceae</taxon>
        <taxon>Reinekea</taxon>
    </lineage>
</organism>
<evidence type="ECO:0008006" key="4">
    <source>
        <dbReference type="Google" id="ProtNLM"/>
    </source>
</evidence>
<accession>A0A4R3ID97</accession>
<evidence type="ECO:0000313" key="2">
    <source>
        <dbReference type="EMBL" id="TCS43736.1"/>
    </source>
</evidence>
<feature type="transmembrane region" description="Helical" evidence="1">
    <location>
        <begin position="67"/>
        <end position="86"/>
    </location>
</feature>
<sequence>MQKKKAAEKKIQLTKESLANHGKYYAITTNNEAWRLSENASTELEKEAILAQAFTSLYHWRKVGKPANVYMAYVIVARALAINGAGELALEYAEKALNFFDGKGEPWIQAFCNLMVANAYSVMGKKRNFKKYWAIAEEIGGKLNEKEQKVFNATKNTIEQI</sequence>
<reference evidence="2 3" key="1">
    <citation type="submission" date="2019-03" db="EMBL/GenBank/DDBJ databases">
        <title>Genomic Encyclopedia of Archaeal and Bacterial Type Strains, Phase II (KMG-II): from individual species to whole genera.</title>
        <authorList>
            <person name="Goeker M."/>
        </authorList>
    </citation>
    <scope>NUCLEOTIDE SEQUENCE [LARGE SCALE GENOMIC DNA]</scope>
    <source>
        <strain evidence="2 3">DSM 15388</strain>
    </source>
</reference>
<keyword evidence="1" id="KW-1133">Transmembrane helix</keyword>
<feature type="transmembrane region" description="Helical" evidence="1">
    <location>
        <begin position="106"/>
        <end position="123"/>
    </location>
</feature>
<protein>
    <recommendedName>
        <fullName evidence="4">Tetratricopeptide repeat protein</fullName>
    </recommendedName>
</protein>
<gene>
    <name evidence="2" type="ORF">BCF53_10178</name>
</gene>
<comment type="caution">
    <text evidence="2">The sequence shown here is derived from an EMBL/GenBank/DDBJ whole genome shotgun (WGS) entry which is preliminary data.</text>
</comment>
<dbReference type="AlphaFoldDB" id="A0A4R3ID97"/>
<dbReference type="Proteomes" id="UP000295793">
    <property type="component" value="Unassembled WGS sequence"/>
</dbReference>
<keyword evidence="1" id="KW-0472">Membrane</keyword>
<name>A0A4R3ID97_9GAMM</name>
<evidence type="ECO:0000313" key="3">
    <source>
        <dbReference type="Proteomes" id="UP000295793"/>
    </source>
</evidence>
<dbReference type="EMBL" id="SLZR01000001">
    <property type="protein sequence ID" value="TCS43736.1"/>
    <property type="molecule type" value="Genomic_DNA"/>
</dbReference>
<dbReference type="OrthoDB" id="5893696at2"/>
<keyword evidence="1" id="KW-0812">Transmembrane</keyword>
<dbReference type="Gene3D" id="1.25.40.10">
    <property type="entry name" value="Tetratricopeptide repeat domain"/>
    <property type="match status" value="1"/>
</dbReference>
<evidence type="ECO:0000256" key="1">
    <source>
        <dbReference type="SAM" id="Phobius"/>
    </source>
</evidence>
<keyword evidence="3" id="KW-1185">Reference proteome</keyword>